<keyword evidence="4" id="KW-0406">Ion transport</keyword>
<evidence type="ECO:0000256" key="3">
    <source>
        <dbReference type="ARBA" id="ARBA00022452"/>
    </source>
</evidence>
<evidence type="ECO:0000259" key="12">
    <source>
        <dbReference type="Pfam" id="PF00593"/>
    </source>
</evidence>
<dbReference type="InterPro" id="IPR036942">
    <property type="entry name" value="Beta-barrel_TonB_sf"/>
</dbReference>
<keyword evidence="2 10" id="KW-0813">Transport</keyword>
<dbReference type="SUPFAM" id="SSF56935">
    <property type="entry name" value="Porins"/>
    <property type="match status" value="1"/>
</dbReference>
<evidence type="ECO:0000256" key="11">
    <source>
        <dbReference type="RuleBase" id="RU003357"/>
    </source>
</evidence>
<evidence type="ECO:0000259" key="14">
    <source>
        <dbReference type="Pfam" id="PF07715"/>
    </source>
</evidence>
<comment type="similarity">
    <text evidence="10 11">Belongs to the TonB-dependent receptor family.</text>
</comment>
<keyword evidence="4" id="KW-0410">Iron transport</keyword>
<dbReference type="PROSITE" id="PS52016">
    <property type="entry name" value="TONB_DEPENDENT_REC_3"/>
    <property type="match status" value="1"/>
</dbReference>
<dbReference type="Pfam" id="PF07715">
    <property type="entry name" value="Plug"/>
    <property type="match status" value="1"/>
</dbReference>
<dbReference type="Gene3D" id="2.170.130.10">
    <property type="entry name" value="TonB-dependent receptor, plug domain"/>
    <property type="match status" value="1"/>
</dbReference>
<keyword evidence="16" id="KW-1185">Reference proteome</keyword>
<gene>
    <name evidence="15" type="ORF">ACFSQW_03915</name>
</gene>
<keyword evidence="15" id="KW-0675">Receptor</keyword>
<dbReference type="InterPro" id="IPR023996">
    <property type="entry name" value="TonB-dep_OMP_SusC/RagA"/>
</dbReference>
<evidence type="ECO:0000256" key="4">
    <source>
        <dbReference type="ARBA" id="ARBA00022496"/>
    </source>
</evidence>
<reference evidence="16" key="1">
    <citation type="journal article" date="2019" name="Int. J. Syst. Evol. Microbiol.">
        <title>The Global Catalogue of Microorganisms (GCM) 10K type strain sequencing project: providing services to taxonomists for standard genome sequencing and annotation.</title>
        <authorList>
            <consortium name="The Broad Institute Genomics Platform"/>
            <consortium name="The Broad Institute Genome Sequencing Center for Infectious Disease"/>
            <person name="Wu L."/>
            <person name="Ma J."/>
        </authorList>
    </citation>
    <scope>NUCLEOTIDE SEQUENCE [LARGE SCALE GENOMIC DNA]</scope>
    <source>
        <strain evidence="16">KCTC 52298</strain>
    </source>
</reference>
<dbReference type="InterPro" id="IPR037066">
    <property type="entry name" value="Plug_dom_sf"/>
</dbReference>
<dbReference type="Proteomes" id="UP001597440">
    <property type="component" value="Unassembled WGS sequence"/>
</dbReference>
<evidence type="ECO:0000313" key="16">
    <source>
        <dbReference type="Proteomes" id="UP001597440"/>
    </source>
</evidence>
<evidence type="ECO:0000256" key="9">
    <source>
        <dbReference type="ARBA" id="ARBA00023237"/>
    </source>
</evidence>
<dbReference type="InterPro" id="IPR008969">
    <property type="entry name" value="CarboxyPept-like_regulatory"/>
</dbReference>
<dbReference type="InterPro" id="IPR012910">
    <property type="entry name" value="Plug_dom"/>
</dbReference>
<dbReference type="Gene3D" id="2.60.40.1120">
    <property type="entry name" value="Carboxypeptidase-like, regulatory domain"/>
    <property type="match status" value="1"/>
</dbReference>
<evidence type="ECO:0000256" key="7">
    <source>
        <dbReference type="ARBA" id="ARBA00023077"/>
    </source>
</evidence>
<accession>A0ABW5KX33</accession>
<dbReference type="Pfam" id="PF07660">
    <property type="entry name" value="STN"/>
    <property type="match status" value="1"/>
</dbReference>
<dbReference type="Gene3D" id="2.40.170.20">
    <property type="entry name" value="TonB-dependent receptor, beta-barrel domain"/>
    <property type="match status" value="1"/>
</dbReference>
<evidence type="ECO:0000256" key="2">
    <source>
        <dbReference type="ARBA" id="ARBA00022448"/>
    </source>
</evidence>
<feature type="domain" description="TonB-dependent receptor-like beta-barrel" evidence="12">
    <location>
        <begin position="532"/>
        <end position="907"/>
    </location>
</feature>
<evidence type="ECO:0000256" key="5">
    <source>
        <dbReference type="ARBA" id="ARBA00022692"/>
    </source>
</evidence>
<dbReference type="NCBIfam" id="TIGR04056">
    <property type="entry name" value="OMP_RagA_SusC"/>
    <property type="match status" value="1"/>
</dbReference>
<sequence length="1156" mass="128827">MKDHYSYWFKLRAFMPRKTMLSMRFVIVLLTIGLSQGQANSFAQRITISEKNAPLEKVIKAIRIQSGYDILGDASLIKEANPINISVKNATVEETLNACFAGSNIRYSIDNKIVALRLEKTPSPRVSSAQTDKITVVGKVVDEKGQALSGASVHVKGEGQSVQTERDGTFRLASVDRNAVLIISYVSYRSIEIKAKEQLGNINMLLDDSTLDEVNVTVSAGYGTIKRRDLTDAVSSLNPKVLESSTAISIGNIIQGQLPGVQVITGSSSPGAPVRIRIRGDASLGNGVDPLVVVDGVPMPDDYDLNDINPNDIQALDVLKGASATAIYGSRASAGVLEIRTKRGTAYTKPQISYSYNIGVKALEKKVKSLNADQFKDLFEEGLINYIAGGYNVRGGDDAVKAFTSPTTGVNIYERYLPADKFGSANTDWVDLMIGRATSQVHHLSLRGGDQRSQYSFSYGKNKDDGMLVGSNYDRNTLNMNYDQNFSDYVKVGFSLMGTTDETNGTVSIGTATNMRPDIPVYNEDGSYHIFSYDFNGTRYYLDNPLILANDVTKRRTGKVLNISPYAEFRFLKDFKFTTRYNYYYSQGAAKEYYPRTTQVGKNYSNATGVLQDNQSSGVNTTFTNYLSYLKTVGDHDITAVLGTEYNTSKNDYVNERYMNFADDKIQNAVWQAAKYQWGSGDVTETAAIGYYGRLNYKFKDRYLLTSSFRVDGSSRFAPANRYGFFPAVSAAYIISDEPFFEKIKNTVDLLKFRASAGKTGNDRVGAYSWLAQYQSGVSYMDLPGVRPTDLGNDNLKWESTSEYNVGLDFGFMANSRIRGSIDVYKKDINNMLIGIPMAPSTGVVSVYQNFGNMSNKGIELGLSGVVVQRDNFTWELGANISKNSNKLTKLGIDRASTTSGATYLSYYVIEEGQPLGLVYGYKTDGFFQSWEEVDRYEALNTERRYQETNFYSMPGDIKFVDVSGDGYISSGTGKDDDIHEDRRVIGKTQPSFYGGFNSSLQYKGLRLDITGTFQKGGVKYWKYGENQLQMSYISPNNVDALALERWTPENRDAKYPLMRHSYYTNKINDFWLYDASFLKIQEINLSYYIPREILQKTKIISGLNVFAAVNNVITFTKYPGYNVESFSSNPLEGSMMDNSAYPNERTFKVGARIMF</sequence>
<evidence type="ECO:0000256" key="10">
    <source>
        <dbReference type="PROSITE-ProRule" id="PRU01360"/>
    </source>
</evidence>
<feature type="domain" description="Secretin/TonB short N-terminal" evidence="13">
    <location>
        <begin position="68"/>
        <end position="117"/>
    </location>
</feature>
<comment type="subcellular location">
    <subcellularLocation>
        <location evidence="1 10">Cell outer membrane</location>
        <topology evidence="1 10">Multi-pass membrane protein</topology>
    </subcellularLocation>
</comment>
<feature type="domain" description="TonB-dependent receptor plug" evidence="14">
    <location>
        <begin position="227"/>
        <end position="336"/>
    </location>
</feature>
<evidence type="ECO:0000256" key="8">
    <source>
        <dbReference type="ARBA" id="ARBA00023136"/>
    </source>
</evidence>
<organism evidence="15 16">
    <name type="scientific">Sphingobacterium tabacisoli</name>
    <dbReference type="NCBI Taxonomy" id="2044855"/>
    <lineage>
        <taxon>Bacteria</taxon>
        <taxon>Pseudomonadati</taxon>
        <taxon>Bacteroidota</taxon>
        <taxon>Sphingobacteriia</taxon>
        <taxon>Sphingobacteriales</taxon>
        <taxon>Sphingobacteriaceae</taxon>
        <taxon>Sphingobacterium</taxon>
    </lineage>
</organism>
<dbReference type="InterPro" id="IPR000531">
    <property type="entry name" value="Beta-barrel_TonB"/>
</dbReference>
<evidence type="ECO:0000313" key="15">
    <source>
        <dbReference type="EMBL" id="MFD2553522.1"/>
    </source>
</evidence>
<dbReference type="InterPro" id="IPR039426">
    <property type="entry name" value="TonB-dep_rcpt-like"/>
</dbReference>
<comment type="caution">
    <text evidence="15">The sequence shown here is derived from an EMBL/GenBank/DDBJ whole genome shotgun (WGS) entry which is preliminary data.</text>
</comment>
<evidence type="ECO:0000256" key="6">
    <source>
        <dbReference type="ARBA" id="ARBA00023004"/>
    </source>
</evidence>
<keyword evidence="6" id="KW-0408">Iron</keyword>
<dbReference type="SUPFAM" id="SSF49464">
    <property type="entry name" value="Carboxypeptidase regulatory domain-like"/>
    <property type="match status" value="1"/>
</dbReference>
<protein>
    <submittedName>
        <fullName evidence="15">TonB-dependent receptor</fullName>
    </submittedName>
</protein>
<keyword evidence="9 10" id="KW-0998">Cell outer membrane</keyword>
<evidence type="ECO:0000256" key="1">
    <source>
        <dbReference type="ARBA" id="ARBA00004571"/>
    </source>
</evidence>
<dbReference type="Pfam" id="PF13715">
    <property type="entry name" value="CarbopepD_reg_2"/>
    <property type="match status" value="1"/>
</dbReference>
<proteinExistence type="inferred from homology"/>
<name>A0ABW5KX33_9SPHI</name>
<keyword evidence="5 10" id="KW-0812">Transmembrane</keyword>
<dbReference type="Pfam" id="PF00593">
    <property type="entry name" value="TonB_dep_Rec_b-barrel"/>
    <property type="match status" value="1"/>
</dbReference>
<dbReference type="InterPro" id="IPR011662">
    <property type="entry name" value="Secretin/TonB_short_N"/>
</dbReference>
<keyword evidence="3 10" id="KW-1134">Transmembrane beta strand</keyword>
<evidence type="ECO:0000259" key="13">
    <source>
        <dbReference type="Pfam" id="PF07660"/>
    </source>
</evidence>
<keyword evidence="8 10" id="KW-0472">Membrane</keyword>
<dbReference type="RefSeq" id="WP_210355127.1">
    <property type="nucleotide sequence ID" value="NZ_JAEQMU010000004.1"/>
</dbReference>
<dbReference type="EMBL" id="JBHULD010000004">
    <property type="protein sequence ID" value="MFD2553522.1"/>
    <property type="molecule type" value="Genomic_DNA"/>
</dbReference>
<keyword evidence="7 11" id="KW-0798">TonB box</keyword>